<name>A0A523UR39_UNCAE</name>
<evidence type="ECO:0000256" key="10">
    <source>
        <dbReference type="ARBA" id="ARBA00022692"/>
    </source>
</evidence>
<comment type="function">
    <text evidence="14 19">Joins adenosylcobinamide-GDP and alpha-ribazole to generate adenosylcobalamin (Ado-cobalamin). Also synthesizes adenosylcobalamin 5'-phosphate from adenosylcobinamide-GDP and alpha-ribazole 5'-phosphate.</text>
</comment>
<comment type="subcellular location">
    <subcellularLocation>
        <location evidence="2 19">Cell membrane</location>
        <topology evidence="2 19">Multi-pass membrane protein</topology>
    </subcellularLocation>
</comment>
<feature type="transmembrane region" description="Helical" evidence="19">
    <location>
        <begin position="53"/>
        <end position="72"/>
    </location>
</feature>
<comment type="similarity">
    <text evidence="4 19">Belongs to the CobS family.</text>
</comment>
<dbReference type="PANTHER" id="PTHR34148">
    <property type="entry name" value="ADENOSYLCOBINAMIDE-GDP RIBAZOLETRANSFERASE"/>
    <property type="match status" value="1"/>
</dbReference>
<dbReference type="HAMAP" id="MF_00719">
    <property type="entry name" value="CobS"/>
    <property type="match status" value="1"/>
</dbReference>
<evidence type="ECO:0000256" key="3">
    <source>
        <dbReference type="ARBA" id="ARBA00004663"/>
    </source>
</evidence>
<evidence type="ECO:0000256" key="16">
    <source>
        <dbReference type="ARBA" id="ARBA00032853"/>
    </source>
</evidence>
<evidence type="ECO:0000256" key="17">
    <source>
        <dbReference type="ARBA" id="ARBA00048623"/>
    </source>
</evidence>
<comment type="caution">
    <text evidence="20">The sequence shown here is derived from an EMBL/GenBank/DDBJ whole genome shotgun (WGS) entry which is preliminary data.</text>
</comment>
<keyword evidence="8 19" id="KW-0169">Cobalamin biosynthesis</keyword>
<evidence type="ECO:0000256" key="13">
    <source>
        <dbReference type="ARBA" id="ARBA00023136"/>
    </source>
</evidence>
<comment type="catalytic activity">
    <reaction evidence="18 19">
        <text>alpha-ribazole 5'-phosphate + adenosylcob(III)inamide-GDP = adenosylcob(III)alamin 5'-phosphate + GMP + H(+)</text>
        <dbReference type="Rhea" id="RHEA:23560"/>
        <dbReference type="ChEBI" id="CHEBI:15378"/>
        <dbReference type="ChEBI" id="CHEBI:57918"/>
        <dbReference type="ChEBI" id="CHEBI:58115"/>
        <dbReference type="ChEBI" id="CHEBI:60487"/>
        <dbReference type="ChEBI" id="CHEBI:60493"/>
        <dbReference type="EC" id="2.7.8.26"/>
    </reaction>
</comment>
<keyword evidence="12 19" id="KW-1133">Transmembrane helix</keyword>
<evidence type="ECO:0000256" key="5">
    <source>
        <dbReference type="ARBA" id="ARBA00013200"/>
    </source>
</evidence>
<evidence type="ECO:0000256" key="2">
    <source>
        <dbReference type="ARBA" id="ARBA00004651"/>
    </source>
</evidence>
<evidence type="ECO:0000256" key="7">
    <source>
        <dbReference type="ARBA" id="ARBA00022475"/>
    </source>
</evidence>
<feature type="transmembrane region" description="Helical" evidence="19">
    <location>
        <begin position="199"/>
        <end position="232"/>
    </location>
</feature>
<dbReference type="Pfam" id="PF02654">
    <property type="entry name" value="CobS"/>
    <property type="match status" value="1"/>
</dbReference>
<keyword evidence="7 19" id="KW-1003">Cell membrane</keyword>
<gene>
    <name evidence="19 20" type="primary">cobS</name>
    <name evidence="20" type="ORF">E3J59_04345</name>
</gene>
<keyword evidence="11 19" id="KW-0460">Magnesium</keyword>
<keyword evidence="9 19" id="KW-0808">Transferase</keyword>
<evidence type="ECO:0000256" key="8">
    <source>
        <dbReference type="ARBA" id="ARBA00022573"/>
    </source>
</evidence>
<evidence type="ECO:0000256" key="6">
    <source>
        <dbReference type="ARBA" id="ARBA00015850"/>
    </source>
</evidence>
<comment type="pathway">
    <text evidence="3 19">Cofactor biosynthesis; adenosylcobalamin biosynthesis; adenosylcobalamin from cob(II)yrinate a,c-diamide: step 7/7.</text>
</comment>
<protein>
    <recommendedName>
        <fullName evidence="6 19">Adenosylcobinamide-GDP ribazoletransferase</fullName>
        <ecNumber evidence="5 19">2.7.8.26</ecNumber>
    </recommendedName>
    <alternativeName>
        <fullName evidence="16 19">Cobalamin synthase</fullName>
    </alternativeName>
    <alternativeName>
        <fullName evidence="15 19">Cobalamin-5'-phosphate synthase</fullName>
    </alternativeName>
</protein>
<dbReference type="GO" id="GO:0008818">
    <property type="term" value="F:cobalamin 5'-phosphate synthase activity"/>
    <property type="evidence" value="ECO:0007669"/>
    <property type="project" value="UniProtKB-UniRule"/>
</dbReference>
<dbReference type="EMBL" id="SOJK01000187">
    <property type="protein sequence ID" value="TET45006.1"/>
    <property type="molecule type" value="Genomic_DNA"/>
</dbReference>
<reference evidence="20 21" key="1">
    <citation type="submission" date="2019-03" db="EMBL/GenBank/DDBJ databases">
        <title>Metabolic potential of uncultured bacteria and archaea associated with petroleum seepage in deep-sea sediments.</title>
        <authorList>
            <person name="Dong X."/>
            <person name="Hubert C."/>
        </authorList>
    </citation>
    <scope>NUCLEOTIDE SEQUENCE [LARGE SCALE GENOMIC DNA]</scope>
    <source>
        <strain evidence="20">E29_bin78</strain>
    </source>
</reference>
<evidence type="ECO:0000256" key="12">
    <source>
        <dbReference type="ARBA" id="ARBA00022989"/>
    </source>
</evidence>
<evidence type="ECO:0000313" key="20">
    <source>
        <dbReference type="EMBL" id="TET45006.1"/>
    </source>
</evidence>
<accession>A0A523UR39</accession>
<dbReference type="AlphaFoldDB" id="A0A523UR39"/>
<sequence length="273" mass="29882">MRWLLLKRLAYRGKKKQVSLKESKLKSLLAAFRFLTILPLGTALEEREESLASSMTFFPLVGISMGGFLFLVHKISSILFSPPLVNMLVLLGWVLITGALHLDGFMDTIDGLSGGKTKEERLKIMKDPSAGAKSIIGLLALLGLKFLLLLEIEPSLKMGTLLLTPVVGRWSMVLAVYLAPYARMEGLGKVFTTHKDRETVFWTSLTAGILGLVIFKSSFLYIIGVCLGIVYLSTLYFKSRIGGITGDTLGALNEIIELTVLFSICCLAKAGAF</sequence>
<dbReference type="GO" id="GO:0009236">
    <property type="term" value="P:cobalamin biosynthetic process"/>
    <property type="evidence" value="ECO:0007669"/>
    <property type="project" value="UniProtKB-UniRule"/>
</dbReference>
<dbReference type="GO" id="GO:0051073">
    <property type="term" value="F:adenosylcobinamide-GDP ribazoletransferase activity"/>
    <property type="evidence" value="ECO:0007669"/>
    <property type="project" value="UniProtKB-UniRule"/>
</dbReference>
<evidence type="ECO:0000256" key="19">
    <source>
        <dbReference type="HAMAP-Rule" id="MF_00719"/>
    </source>
</evidence>
<comment type="catalytic activity">
    <reaction evidence="17 19">
        <text>alpha-ribazole + adenosylcob(III)inamide-GDP = adenosylcob(III)alamin + GMP + H(+)</text>
        <dbReference type="Rhea" id="RHEA:16049"/>
        <dbReference type="ChEBI" id="CHEBI:10329"/>
        <dbReference type="ChEBI" id="CHEBI:15378"/>
        <dbReference type="ChEBI" id="CHEBI:18408"/>
        <dbReference type="ChEBI" id="CHEBI:58115"/>
        <dbReference type="ChEBI" id="CHEBI:60487"/>
        <dbReference type="EC" id="2.7.8.26"/>
    </reaction>
</comment>
<proteinExistence type="inferred from homology"/>
<evidence type="ECO:0000256" key="11">
    <source>
        <dbReference type="ARBA" id="ARBA00022842"/>
    </source>
</evidence>
<organism evidence="20 21">
    <name type="scientific">Aerophobetes bacterium</name>
    <dbReference type="NCBI Taxonomy" id="2030807"/>
    <lineage>
        <taxon>Bacteria</taxon>
        <taxon>Candidatus Aerophobota</taxon>
    </lineage>
</organism>
<feature type="transmembrane region" description="Helical" evidence="19">
    <location>
        <begin position="84"/>
        <end position="102"/>
    </location>
</feature>
<dbReference type="PANTHER" id="PTHR34148:SF1">
    <property type="entry name" value="ADENOSYLCOBINAMIDE-GDP RIBAZOLETRANSFERASE"/>
    <property type="match status" value="1"/>
</dbReference>
<dbReference type="NCBIfam" id="TIGR00317">
    <property type="entry name" value="cobS"/>
    <property type="match status" value="1"/>
</dbReference>
<dbReference type="UniPathway" id="UPA00148">
    <property type="reaction ID" value="UER00238"/>
</dbReference>
<evidence type="ECO:0000256" key="1">
    <source>
        <dbReference type="ARBA" id="ARBA00001946"/>
    </source>
</evidence>
<dbReference type="InterPro" id="IPR003805">
    <property type="entry name" value="CobS"/>
</dbReference>
<evidence type="ECO:0000256" key="18">
    <source>
        <dbReference type="ARBA" id="ARBA00049504"/>
    </source>
</evidence>
<dbReference type="Proteomes" id="UP000320679">
    <property type="component" value="Unassembled WGS sequence"/>
</dbReference>
<evidence type="ECO:0000256" key="4">
    <source>
        <dbReference type="ARBA" id="ARBA00010561"/>
    </source>
</evidence>
<evidence type="ECO:0000256" key="9">
    <source>
        <dbReference type="ARBA" id="ARBA00022679"/>
    </source>
</evidence>
<keyword evidence="13 19" id="KW-0472">Membrane</keyword>
<dbReference type="EC" id="2.7.8.26" evidence="5 19"/>
<comment type="cofactor">
    <cofactor evidence="1 19">
        <name>Mg(2+)</name>
        <dbReference type="ChEBI" id="CHEBI:18420"/>
    </cofactor>
</comment>
<evidence type="ECO:0000256" key="15">
    <source>
        <dbReference type="ARBA" id="ARBA00032605"/>
    </source>
</evidence>
<evidence type="ECO:0000313" key="21">
    <source>
        <dbReference type="Proteomes" id="UP000320679"/>
    </source>
</evidence>
<feature type="transmembrane region" description="Helical" evidence="19">
    <location>
        <begin position="130"/>
        <end position="148"/>
    </location>
</feature>
<keyword evidence="10 19" id="KW-0812">Transmembrane</keyword>
<dbReference type="GO" id="GO:0005886">
    <property type="term" value="C:plasma membrane"/>
    <property type="evidence" value="ECO:0007669"/>
    <property type="project" value="UniProtKB-SubCell"/>
</dbReference>
<evidence type="ECO:0000256" key="14">
    <source>
        <dbReference type="ARBA" id="ARBA00025228"/>
    </source>
</evidence>
<feature type="transmembrane region" description="Helical" evidence="19">
    <location>
        <begin position="160"/>
        <end position="179"/>
    </location>
</feature>